<accession>A0A0R3TFM2</accession>
<evidence type="ECO:0000313" key="2">
    <source>
        <dbReference type="Proteomes" id="UP000278807"/>
    </source>
</evidence>
<dbReference type="WBParaSite" id="HNAJ_0000586301-mRNA-1">
    <property type="protein sequence ID" value="HNAJ_0000586301-mRNA-1"/>
    <property type="gene ID" value="HNAJ_0000586301"/>
</dbReference>
<gene>
    <name evidence="1" type="ORF">HNAJ_LOCUS5859</name>
</gene>
<organism evidence="3">
    <name type="scientific">Rodentolepis nana</name>
    <name type="common">Dwarf tapeworm</name>
    <name type="synonym">Hymenolepis nana</name>
    <dbReference type="NCBI Taxonomy" id="102285"/>
    <lineage>
        <taxon>Eukaryota</taxon>
        <taxon>Metazoa</taxon>
        <taxon>Spiralia</taxon>
        <taxon>Lophotrochozoa</taxon>
        <taxon>Platyhelminthes</taxon>
        <taxon>Cestoda</taxon>
        <taxon>Eucestoda</taxon>
        <taxon>Cyclophyllidea</taxon>
        <taxon>Hymenolepididae</taxon>
        <taxon>Rodentolepis</taxon>
    </lineage>
</organism>
<dbReference type="STRING" id="102285.A0A0R3TFM2"/>
<dbReference type="AlphaFoldDB" id="A0A0R3TFM2"/>
<dbReference type="EMBL" id="UZAE01005560">
    <property type="protein sequence ID" value="VDO01719.1"/>
    <property type="molecule type" value="Genomic_DNA"/>
</dbReference>
<evidence type="ECO:0000313" key="1">
    <source>
        <dbReference type="EMBL" id="VDO01719.1"/>
    </source>
</evidence>
<name>A0A0R3TFM2_RODNA</name>
<reference evidence="3" key="1">
    <citation type="submission" date="2017-02" db="UniProtKB">
        <authorList>
            <consortium name="WormBaseParasite"/>
        </authorList>
    </citation>
    <scope>IDENTIFICATION</scope>
</reference>
<keyword evidence="2" id="KW-1185">Reference proteome</keyword>
<dbReference type="Proteomes" id="UP000278807">
    <property type="component" value="Unassembled WGS sequence"/>
</dbReference>
<proteinExistence type="predicted"/>
<protein>
    <submittedName>
        <fullName evidence="3">DNA helicase</fullName>
    </submittedName>
</protein>
<reference evidence="1 2" key="2">
    <citation type="submission" date="2018-11" db="EMBL/GenBank/DDBJ databases">
        <authorList>
            <consortium name="Pathogen Informatics"/>
        </authorList>
    </citation>
    <scope>NUCLEOTIDE SEQUENCE [LARGE SCALE GENOMIC DNA]</scope>
</reference>
<sequence>MIGDWVSNYAKKAIHSKNSNLTDLANTCNALLKGGFLRVPLGELKINKVELIDLNLIMSYPFTFAFKESASQGGPPQTERQKAVATLSNLVHVNFGEDCKGLLTITPTEFDVAVERIFGSYKNANPDYSKLHNYSHWLANYSSDESDYIEMPGQRLEFSSTTKRLITIERIDPNVKVRVRLYCSQP</sequence>
<evidence type="ECO:0000313" key="3">
    <source>
        <dbReference type="WBParaSite" id="HNAJ_0000586301-mRNA-1"/>
    </source>
</evidence>